<feature type="short sequence motif" description="GXGXXG" evidence="8">
    <location>
        <begin position="786"/>
        <end position="791"/>
    </location>
</feature>
<feature type="short sequence motif" description="GXSXG" evidence="8">
    <location>
        <begin position="820"/>
        <end position="824"/>
    </location>
</feature>
<feature type="active site" description="Proton acceptor" evidence="8">
    <location>
        <position position="970"/>
    </location>
</feature>
<dbReference type="Gene3D" id="3.40.1090.10">
    <property type="entry name" value="Cytosolic phospholipase A2 catalytic domain"/>
    <property type="match status" value="1"/>
</dbReference>
<evidence type="ECO:0000256" key="7">
    <source>
        <dbReference type="PROSITE-ProRule" id="PRU00175"/>
    </source>
</evidence>
<evidence type="ECO:0000313" key="13">
    <source>
        <dbReference type="Proteomes" id="UP000800035"/>
    </source>
</evidence>
<dbReference type="GO" id="GO:0016042">
    <property type="term" value="P:lipid catabolic process"/>
    <property type="evidence" value="ECO:0007669"/>
    <property type="project" value="UniProtKB-UniRule"/>
</dbReference>
<keyword evidence="4" id="KW-0862">Zinc</keyword>
<keyword evidence="1" id="KW-0479">Metal-binding</keyword>
<dbReference type="SUPFAM" id="SSF52151">
    <property type="entry name" value="FabD/lysophospholipase-like"/>
    <property type="match status" value="1"/>
</dbReference>
<dbReference type="GO" id="GO:0008270">
    <property type="term" value="F:zinc ion binding"/>
    <property type="evidence" value="ECO:0007669"/>
    <property type="project" value="UniProtKB-KW"/>
</dbReference>
<dbReference type="Proteomes" id="UP000800035">
    <property type="component" value="Unassembled WGS sequence"/>
</dbReference>
<evidence type="ECO:0000256" key="3">
    <source>
        <dbReference type="ARBA" id="ARBA00022801"/>
    </source>
</evidence>
<dbReference type="GO" id="GO:0046486">
    <property type="term" value="P:glycerolipid metabolic process"/>
    <property type="evidence" value="ECO:0007669"/>
    <property type="project" value="UniProtKB-ARBA"/>
</dbReference>
<evidence type="ECO:0000256" key="2">
    <source>
        <dbReference type="ARBA" id="ARBA00022771"/>
    </source>
</evidence>
<evidence type="ECO:0000256" key="4">
    <source>
        <dbReference type="ARBA" id="ARBA00022833"/>
    </source>
</evidence>
<dbReference type="InterPro" id="IPR001841">
    <property type="entry name" value="Znf_RING"/>
</dbReference>
<organism evidence="12 13">
    <name type="scientific">Byssothecium circinans</name>
    <dbReference type="NCBI Taxonomy" id="147558"/>
    <lineage>
        <taxon>Eukaryota</taxon>
        <taxon>Fungi</taxon>
        <taxon>Dikarya</taxon>
        <taxon>Ascomycota</taxon>
        <taxon>Pezizomycotina</taxon>
        <taxon>Dothideomycetes</taxon>
        <taxon>Pleosporomycetidae</taxon>
        <taxon>Pleosporales</taxon>
        <taxon>Massarineae</taxon>
        <taxon>Massarinaceae</taxon>
        <taxon>Byssothecium</taxon>
    </lineage>
</organism>
<proteinExistence type="predicted"/>
<evidence type="ECO:0000259" key="11">
    <source>
        <dbReference type="PROSITE" id="PS51635"/>
    </source>
</evidence>
<evidence type="ECO:0000256" key="9">
    <source>
        <dbReference type="SAM" id="MobiDB-lite"/>
    </source>
</evidence>
<evidence type="ECO:0000256" key="5">
    <source>
        <dbReference type="ARBA" id="ARBA00022963"/>
    </source>
</evidence>
<evidence type="ECO:0000256" key="1">
    <source>
        <dbReference type="ARBA" id="ARBA00022723"/>
    </source>
</evidence>
<dbReference type="InterPro" id="IPR002641">
    <property type="entry name" value="PNPLA_dom"/>
</dbReference>
<evidence type="ECO:0000313" key="12">
    <source>
        <dbReference type="EMBL" id="KAF1959807.1"/>
    </source>
</evidence>
<keyword evidence="13" id="KW-1185">Reference proteome</keyword>
<dbReference type="CDD" id="cd07199">
    <property type="entry name" value="Pat17_PNPLA8_PNPLA9_like"/>
    <property type="match status" value="1"/>
</dbReference>
<feature type="active site" description="Nucleophile" evidence="8">
    <location>
        <position position="822"/>
    </location>
</feature>
<feature type="domain" description="RING-type" evidence="10">
    <location>
        <begin position="713"/>
        <end position="759"/>
    </location>
</feature>
<protein>
    <recommendedName>
        <fullName evidence="14">FabD/lysophospholipase-like protein</fullName>
    </recommendedName>
</protein>
<feature type="compositionally biased region" description="Polar residues" evidence="9">
    <location>
        <begin position="1308"/>
        <end position="1328"/>
    </location>
</feature>
<dbReference type="InterPro" id="IPR016035">
    <property type="entry name" value="Acyl_Trfase/lysoPLipase"/>
</dbReference>
<dbReference type="PROSITE" id="PS00518">
    <property type="entry name" value="ZF_RING_1"/>
    <property type="match status" value="1"/>
</dbReference>
<dbReference type="PANTHER" id="PTHR24185">
    <property type="entry name" value="CALCIUM-INDEPENDENT PHOSPHOLIPASE A2-GAMMA"/>
    <property type="match status" value="1"/>
</dbReference>
<feature type="compositionally biased region" description="Basic and acidic residues" evidence="9">
    <location>
        <begin position="290"/>
        <end position="302"/>
    </location>
</feature>
<feature type="region of interest" description="Disordered" evidence="9">
    <location>
        <begin position="287"/>
        <end position="317"/>
    </location>
</feature>
<dbReference type="GO" id="GO:0019369">
    <property type="term" value="P:arachidonate metabolic process"/>
    <property type="evidence" value="ECO:0007669"/>
    <property type="project" value="TreeGrafter"/>
</dbReference>
<dbReference type="Pfam" id="PF01734">
    <property type="entry name" value="Patatin"/>
    <property type="match status" value="1"/>
</dbReference>
<keyword evidence="3 8" id="KW-0378">Hydrolase</keyword>
<gene>
    <name evidence="12" type="ORF">CC80DRAFT_310931</name>
</gene>
<dbReference type="InterPro" id="IPR017907">
    <property type="entry name" value="Znf_RING_CS"/>
</dbReference>
<keyword evidence="2 7" id="KW-0863">Zinc-finger</keyword>
<dbReference type="PROSITE" id="PS51635">
    <property type="entry name" value="PNPLA"/>
    <property type="match status" value="1"/>
</dbReference>
<feature type="short sequence motif" description="DGA/G" evidence="8">
    <location>
        <begin position="970"/>
        <end position="972"/>
    </location>
</feature>
<dbReference type="GO" id="GO:0047499">
    <property type="term" value="F:calcium-independent phospholipase A2 activity"/>
    <property type="evidence" value="ECO:0007669"/>
    <property type="project" value="TreeGrafter"/>
</dbReference>
<feature type="region of interest" description="Disordered" evidence="9">
    <location>
        <begin position="1287"/>
        <end position="1342"/>
    </location>
</feature>
<evidence type="ECO:0008006" key="14">
    <source>
        <dbReference type="Google" id="ProtNLM"/>
    </source>
</evidence>
<feature type="domain" description="PNPLA" evidence="11">
    <location>
        <begin position="782"/>
        <end position="983"/>
    </location>
</feature>
<sequence length="1448" mass="163931">MSLPPFRKPISKCNSPKMSIKQPAEIPVVRTPSGSTTRNSAQHRTPLTVLPIRESIPNPEISPSQLPPSAIEDVAPKICEGCELSSLVIWNCSYCDMDFCETCWARQGPHKPGRTGPDGLPHEKADPDIVKRLRSILSPPTESSEQQSLHIEDEDTTWFGVARDSSDQPIFQDYGRYATIMADSNRGEHQLRFPELVSFIGQTGAGKSTLVKMLIDQQERRIQPQRRSFSSPVVGSVRSEHVPTSGDVHLYADPRTYFDEYPMLYADCEGLEGGETLPMSVQHRIASVSSKEKNEVQPDTEHRRRHKRSRIAHGTQHSIRWADSPEKSKRQYAVTELYPRLLYTFSDVIVFVLRNPKTFASAVVSKLVNWASSSMEKSLNQPTLPHAVIVLNATDVEINPEEWDPEFATKALLSTVAEAAHRDPSYQRLLDVWARRGKVIHTMKDLLECYYSSVTVVRIPIKGRYMKIDDQVKKLRNVLQKKCVESCRTKRKSRMLSNSEELNIYLQCAFDHFSQDLDTPFNFMDVAFRINPIPLDFGGNILKLAVAIKDSRYSDPRNIFKELSFMVASCILLDCSRHNLKGPAEKILEKAYMDYCNSALEDFCAIFWPCTFSSKRGRCVNVKERHVKGHQNARGQIIGTGPYESDFTWENFASEWSRLLQTHLTDFQNKVETVMVVTLANELDAITDLHSHNINQFFQRLGGASNFVSHSTCFCCLRDLAEHPLPCGHILCSACVKHYGRQHAQVGELFTIEACPLHELDTVFPTPWEVHFKPPSAGVRILSLDGGGIRGIVILEVLREIESELGKKIPIQNFFDLIVGTSTGGLLALGLGIKNWPVDHMIEIFPKLVDKAFTPKLSGLKFGKRKYRTRPFEEILVEHLKDEPLFGGVHESSARYSPKVAVTAATESGEQAVIFTNYNRADVDQVGYRLVRSDNPKDELKVWEAARATSAAPTFFRPFVNSRTKEGFLDGAVFHNNPVRIANYESKLIWPDIEDCHPDILLSVGTGHNGMDTEGFIDVGPLDRRRFHERKVLTKPNPLNEQQRSMSALRAFPEVHSWLNILFKRVDNILDSESIWRNFRKDIVGISSSVIAQRYIRINPQIKFRTPKMDEKSQVGRLQDDVRSRMQSRSMRVKISAITSRLVASSFYFEKFGSAKEASDHYVVHGTIKCRFMTGSDELRALGEYMRKRQLQSFQPFFRIREVDHEEFQDVHITPTKIQNMIEFGDVEFDRIRIPVSIQWGLVSIDLHLSSDPTKPHPFSGFPISGFPRSLADNDVLKRASLLLPSSPSTITSRSSEEHPKMIPRHSLGQQSNARNLFSSDNIPGSRSSNEDEFPHSPHTVGDWARRRQQVARPPPKPVQNYIGQLIFERDDTSAPLYNVYDQSDEELTKALESCTRATLSGLSEPLDSEASTVVPQARPRVRLQDGDVVRRARTQSSEVGFTTVSGY</sequence>
<evidence type="ECO:0000256" key="6">
    <source>
        <dbReference type="ARBA" id="ARBA00023098"/>
    </source>
</evidence>
<dbReference type="OrthoDB" id="194358at2759"/>
<dbReference type="PANTHER" id="PTHR24185:SF1">
    <property type="entry name" value="CALCIUM-INDEPENDENT PHOSPHOLIPASE A2-GAMMA"/>
    <property type="match status" value="1"/>
</dbReference>
<dbReference type="PROSITE" id="PS50089">
    <property type="entry name" value="ZF_RING_2"/>
    <property type="match status" value="1"/>
</dbReference>
<keyword evidence="6 8" id="KW-0443">Lipid metabolism</keyword>
<evidence type="ECO:0000256" key="8">
    <source>
        <dbReference type="PROSITE-ProRule" id="PRU01161"/>
    </source>
</evidence>
<dbReference type="EMBL" id="ML976984">
    <property type="protein sequence ID" value="KAF1959807.1"/>
    <property type="molecule type" value="Genomic_DNA"/>
</dbReference>
<name>A0A6A5UFD4_9PLEO</name>
<accession>A0A6A5UFD4</accession>
<dbReference type="GO" id="GO:0016020">
    <property type="term" value="C:membrane"/>
    <property type="evidence" value="ECO:0007669"/>
    <property type="project" value="TreeGrafter"/>
</dbReference>
<keyword evidence="5 8" id="KW-0442">Lipid degradation</keyword>
<reference evidence="12" key="1">
    <citation type="journal article" date="2020" name="Stud. Mycol.">
        <title>101 Dothideomycetes genomes: a test case for predicting lifestyles and emergence of pathogens.</title>
        <authorList>
            <person name="Haridas S."/>
            <person name="Albert R."/>
            <person name="Binder M."/>
            <person name="Bloem J."/>
            <person name="Labutti K."/>
            <person name="Salamov A."/>
            <person name="Andreopoulos B."/>
            <person name="Baker S."/>
            <person name="Barry K."/>
            <person name="Bills G."/>
            <person name="Bluhm B."/>
            <person name="Cannon C."/>
            <person name="Castanera R."/>
            <person name="Culley D."/>
            <person name="Daum C."/>
            <person name="Ezra D."/>
            <person name="Gonzalez J."/>
            <person name="Henrissat B."/>
            <person name="Kuo A."/>
            <person name="Liang C."/>
            <person name="Lipzen A."/>
            <person name="Lutzoni F."/>
            <person name="Magnuson J."/>
            <person name="Mondo S."/>
            <person name="Nolan M."/>
            <person name="Ohm R."/>
            <person name="Pangilinan J."/>
            <person name="Park H.-J."/>
            <person name="Ramirez L."/>
            <person name="Alfaro M."/>
            <person name="Sun H."/>
            <person name="Tritt A."/>
            <person name="Yoshinaga Y."/>
            <person name="Zwiers L.-H."/>
            <person name="Turgeon B."/>
            <person name="Goodwin S."/>
            <person name="Spatafora J."/>
            <person name="Crous P."/>
            <person name="Grigoriev I."/>
        </authorList>
    </citation>
    <scope>NUCLEOTIDE SEQUENCE</scope>
    <source>
        <strain evidence="12">CBS 675.92</strain>
    </source>
</reference>
<evidence type="ECO:0000259" key="10">
    <source>
        <dbReference type="PROSITE" id="PS50089"/>
    </source>
</evidence>